<evidence type="ECO:0000256" key="10">
    <source>
        <dbReference type="ARBA" id="ARBA00022842"/>
    </source>
</evidence>
<dbReference type="Gene3D" id="3.50.30.10">
    <property type="entry name" value="Phosphohistidine domain"/>
    <property type="match status" value="1"/>
</dbReference>
<dbReference type="Gene3D" id="1.20.80.30">
    <property type="match status" value="1"/>
</dbReference>
<evidence type="ECO:0000256" key="8">
    <source>
        <dbReference type="ARBA" id="ARBA00022777"/>
    </source>
</evidence>
<feature type="domain" description="PEP-utilising enzyme C-terminal" evidence="18">
    <location>
        <begin position="517"/>
        <end position="867"/>
    </location>
</feature>
<dbReference type="Pfam" id="PF02896">
    <property type="entry name" value="PEP-utilizers_C"/>
    <property type="match status" value="1"/>
</dbReference>
<dbReference type="Gene3D" id="3.30.470.20">
    <property type="entry name" value="ATP-grasp fold, B domain"/>
    <property type="match status" value="1"/>
</dbReference>
<dbReference type="Pfam" id="PF00391">
    <property type="entry name" value="PEP-utilizers"/>
    <property type="match status" value="1"/>
</dbReference>
<accession>A0A7C4GJ42</accession>
<feature type="active site" description="Tele-phosphohistidine intermediate" evidence="12">
    <location>
        <position position="454"/>
    </location>
</feature>
<feature type="binding site" evidence="13">
    <location>
        <position position="767"/>
    </location>
    <ligand>
        <name>substrate</name>
    </ligand>
</feature>
<dbReference type="EMBL" id="DSUT01000121">
    <property type="protein sequence ID" value="HGK28459.1"/>
    <property type="molecule type" value="Genomic_DNA"/>
</dbReference>
<keyword evidence="6 14" id="KW-0479">Metal-binding</keyword>
<evidence type="ECO:0000256" key="13">
    <source>
        <dbReference type="PIRSR" id="PIRSR000853-2"/>
    </source>
</evidence>
<dbReference type="NCBIfam" id="TIGR01828">
    <property type="entry name" value="pyru_phos_dikin"/>
    <property type="match status" value="1"/>
</dbReference>
<dbReference type="PROSITE" id="PS00370">
    <property type="entry name" value="PEP_ENZYMES_PHOS_SITE"/>
    <property type="match status" value="1"/>
</dbReference>
<feature type="binding site" evidence="13">
    <location>
        <position position="560"/>
    </location>
    <ligand>
        <name>substrate</name>
    </ligand>
</feature>
<evidence type="ECO:0000259" key="17">
    <source>
        <dbReference type="Pfam" id="PF01326"/>
    </source>
</evidence>
<dbReference type="SUPFAM" id="SSF52009">
    <property type="entry name" value="Phosphohistidine domain"/>
    <property type="match status" value="1"/>
</dbReference>
<reference evidence="19" key="1">
    <citation type="journal article" date="2020" name="mSystems">
        <title>Genome- and Community-Level Interaction Insights into Carbon Utilization and Element Cycling Functions of Hydrothermarchaeota in Hydrothermal Sediment.</title>
        <authorList>
            <person name="Zhou Z."/>
            <person name="Liu Y."/>
            <person name="Xu W."/>
            <person name="Pan J."/>
            <person name="Luo Z.H."/>
            <person name="Li M."/>
        </authorList>
    </citation>
    <scope>NUCLEOTIDE SEQUENCE [LARGE SCALE GENOMIC DNA]</scope>
    <source>
        <strain evidence="19">SpSt-488</strain>
    </source>
</reference>
<dbReference type="InterPro" id="IPR023151">
    <property type="entry name" value="PEP_util_CS"/>
</dbReference>
<dbReference type="PIRSF" id="PIRSF000853">
    <property type="entry name" value="PPDK"/>
    <property type="match status" value="1"/>
</dbReference>
<dbReference type="GO" id="GO:0005524">
    <property type="term" value="F:ATP binding"/>
    <property type="evidence" value="ECO:0007669"/>
    <property type="project" value="UniProtKB-UniRule"/>
</dbReference>
<dbReference type="Pfam" id="PF01326">
    <property type="entry name" value="PPDK_N"/>
    <property type="match status" value="3"/>
</dbReference>
<dbReference type="Gene3D" id="3.20.20.60">
    <property type="entry name" value="Phosphoenolpyruvate-binding domains"/>
    <property type="match status" value="1"/>
</dbReference>
<comment type="similarity">
    <text evidence="2 11">Belongs to the PEP-utilizing enzyme family.</text>
</comment>
<evidence type="ECO:0000256" key="1">
    <source>
        <dbReference type="ARBA" id="ARBA00001946"/>
    </source>
</evidence>
<evidence type="ECO:0000256" key="9">
    <source>
        <dbReference type="ARBA" id="ARBA00022840"/>
    </source>
</evidence>
<evidence type="ECO:0000313" key="19">
    <source>
        <dbReference type="EMBL" id="HGK28459.1"/>
    </source>
</evidence>
<dbReference type="InterPro" id="IPR010121">
    <property type="entry name" value="Pyruvate_phosphate_dikinase"/>
</dbReference>
<evidence type="ECO:0000256" key="2">
    <source>
        <dbReference type="ARBA" id="ARBA00007837"/>
    </source>
</evidence>
<feature type="binding site" evidence="13">
    <location>
        <position position="616"/>
    </location>
    <ligand>
        <name>substrate</name>
    </ligand>
</feature>
<feature type="active site" description="Proton donor" evidence="12">
    <location>
        <position position="829"/>
    </location>
</feature>
<dbReference type="EC" id="2.7.9.1" evidence="3 11"/>
<keyword evidence="7" id="KW-0547">Nucleotide-binding</keyword>
<feature type="binding site" evidence="14">
    <location>
        <position position="767"/>
    </location>
    <ligand>
        <name>Mg(2+)</name>
        <dbReference type="ChEBI" id="CHEBI:18420"/>
    </ligand>
</feature>
<dbReference type="GO" id="GO:0016301">
    <property type="term" value="F:kinase activity"/>
    <property type="evidence" value="ECO:0007669"/>
    <property type="project" value="UniProtKB-UniRule"/>
</dbReference>
<feature type="domain" description="Pyruvate phosphate dikinase AMP/ATP-binding" evidence="17">
    <location>
        <begin position="303"/>
        <end position="358"/>
    </location>
</feature>
<dbReference type="PANTHER" id="PTHR22931:SF9">
    <property type="entry name" value="PYRUVATE, PHOSPHATE DIKINASE 1, CHLOROPLASTIC"/>
    <property type="match status" value="1"/>
</dbReference>
<organism evidence="19">
    <name type="scientific">candidate division WOR-3 bacterium</name>
    <dbReference type="NCBI Taxonomy" id="2052148"/>
    <lineage>
        <taxon>Bacteria</taxon>
        <taxon>Bacteria division WOR-3</taxon>
    </lineage>
</organism>
<gene>
    <name evidence="19" type="ORF">ENS41_05835</name>
</gene>
<dbReference type="InterPro" id="IPR018274">
    <property type="entry name" value="PEP_util_AS"/>
</dbReference>
<dbReference type="InterPro" id="IPR036637">
    <property type="entry name" value="Phosphohistidine_dom_sf"/>
</dbReference>
<comment type="caution">
    <text evidence="19">The sequence shown here is derived from an EMBL/GenBank/DDBJ whole genome shotgun (WGS) entry which is preliminary data.</text>
</comment>
<dbReference type="InterPro" id="IPR015813">
    <property type="entry name" value="Pyrv/PenolPyrv_kinase-like_dom"/>
</dbReference>
<feature type="domain" description="PEP-utilising enzyme mobile" evidence="16">
    <location>
        <begin position="422"/>
        <end position="502"/>
    </location>
</feature>
<keyword evidence="9" id="KW-0067">ATP-binding</keyword>
<sequence>MKFVYRFGNSRADGSAEMKALLGGKGANLAEMTNIGLPVPPGFTIATKACTYYLRHKTLPPDLLREVRRGIAYVEEIVGRRFGDSDNPLLVSVRSGAAVSMPGMMDTVLNLGLNDETVLGLARESRDERFALDSYRRFIQMFADVVMGTGDSPFEHILTAERRRAGVKNDAELDATALTRVVARYKEKVRELTGSDFPQDPWEQLVRSIEAVLRSWNTPRAKEYRNLKRIPHTLGTAVNVQTMVFGNLGDKSATGVAFTRDPGTGEKKVYGEYLNNAQGEDIVAGIRTPKPLEWLEAEQPAAYRELLSLFEKLEQHYREMQDVEFTIENQRLWILQCRTGKRTPRAAVRIATDMVQEKLISPAEAVLRVDAETATALLHPQIDPEARYEVAARGIAASPGAASGIVVLTSARAVELAAAGTRCILVRHQTSADDVAGMARSEGFLTATGGTTSHAAVVARGMGKPCVVGCEELHIDYASGRVVIGKHEVTEGDRISINGTAGEVIIGDVPMVAPELSAEFLKILSWADRFRRLGVRANADTPEDAARARELGAAGIGLCRTEHMFFAPDRIAVVQEMILAEDEAGRRRALARLLPMQRADFYRIFKAMDGFPVTIRTLDPPLHEFLPKNEVEKDRMARQLNVTIRQVQDAIDRLKEENPMLGFRGCRLGLIHPEITEMQTRAIFEAACQAKSEGVKVMPEVMIPLVSDVAELRLQRELVEQVAEQVFTERGVRVPCVIGTMIEVPRAALTADAVAGSADFFSFGTNDLTQMTFGFSRDDAGRFLQRYAELGILARNPFETLDRDGVGVLVRLATRLGRRTRKDLKVGICGEHGGDSDSIEFCYQVGIDYVSCSPFRVPGARLAAAHAALRQERSAAGGRKTRKAGGGSRKQPGRESGKA</sequence>
<evidence type="ECO:0000256" key="11">
    <source>
        <dbReference type="PIRNR" id="PIRNR000853"/>
    </source>
</evidence>
<evidence type="ECO:0000256" key="4">
    <source>
        <dbReference type="ARBA" id="ARBA00020138"/>
    </source>
</evidence>
<feature type="binding site" evidence="13">
    <location>
        <position position="743"/>
    </location>
    <ligand>
        <name>substrate</name>
    </ligand>
</feature>
<comment type="cofactor">
    <cofactor evidence="1 11 14">
        <name>Mg(2+)</name>
        <dbReference type="ChEBI" id="CHEBI:18420"/>
    </cofactor>
</comment>
<comment type="catalytic activity">
    <reaction evidence="11">
        <text>pyruvate + phosphate + ATP = phosphoenolpyruvate + AMP + diphosphate + H(+)</text>
        <dbReference type="Rhea" id="RHEA:10756"/>
        <dbReference type="ChEBI" id="CHEBI:15361"/>
        <dbReference type="ChEBI" id="CHEBI:15378"/>
        <dbReference type="ChEBI" id="CHEBI:30616"/>
        <dbReference type="ChEBI" id="CHEBI:33019"/>
        <dbReference type="ChEBI" id="CHEBI:43474"/>
        <dbReference type="ChEBI" id="CHEBI:58702"/>
        <dbReference type="ChEBI" id="CHEBI:456215"/>
        <dbReference type="EC" id="2.7.9.1"/>
    </reaction>
</comment>
<dbReference type="InterPro" id="IPR008279">
    <property type="entry name" value="PEP-util_enz_mobile_dom"/>
</dbReference>
<dbReference type="InterPro" id="IPR000121">
    <property type="entry name" value="PEP_util_C"/>
</dbReference>
<dbReference type="SUPFAM" id="SSF51621">
    <property type="entry name" value="Phosphoenolpyruvate/pyruvate domain"/>
    <property type="match status" value="1"/>
</dbReference>
<dbReference type="GO" id="GO:0050242">
    <property type="term" value="F:pyruvate, phosphate dikinase activity"/>
    <property type="evidence" value="ECO:0007669"/>
    <property type="project" value="UniProtKB-UniRule"/>
</dbReference>
<keyword evidence="19" id="KW-0670">Pyruvate</keyword>
<feature type="binding site" evidence="13">
    <location>
        <position position="764"/>
    </location>
    <ligand>
        <name>substrate</name>
    </ligand>
</feature>
<name>A0A7C4GJ42_UNCW3</name>
<dbReference type="NCBIfam" id="NF004531">
    <property type="entry name" value="PRK05878.1"/>
    <property type="match status" value="1"/>
</dbReference>
<keyword evidence="8 19" id="KW-0418">Kinase</keyword>
<evidence type="ECO:0000256" key="5">
    <source>
        <dbReference type="ARBA" id="ARBA00022679"/>
    </source>
</evidence>
<dbReference type="SUPFAM" id="SSF56059">
    <property type="entry name" value="Glutathione synthetase ATP-binding domain-like"/>
    <property type="match status" value="1"/>
</dbReference>
<dbReference type="Gene3D" id="1.10.189.10">
    <property type="entry name" value="Pyruvate Phosphate Dikinase, domain 2"/>
    <property type="match status" value="1"/>
</dbReference>
<protein>
    <recommendedName>
        <fullName evidence="4 11">Pyruvate, phosphate dikinase</fullName>
        <ecNumber evidence="3 11">2.7.9.1</ecNumber>
    </recommendedName>
</protein>
<feature type="region of interest" description="Disordered" evidence="15">
    <location>
        <begin position="871"/>
        <end position="899"/>
    </location>
</feature>
<dbReference type="GO" id="GO:0046872">
    <property type="term" value="F:metal ion binding"/>
    <property type="evidence" value="ECO:0007669"/>
    <property type="project" value="UniProtKB-UniRule"/>
</dbReference>
<keyword evidence="5 19" id="KW-0808">Transferase</keyword>
<dbReference type="PROSITE" id="PS00742">
    <property type="entry name" value="PEP_ENZYMES_2"/>
    <property type="match status" value="1"/>
</dbReference>
<dbReference type="PANTHER" id="PTHR22931">
    <property type="entry name" value="PHOSPHOENOLPYRUVATE DIKINASE-RELATED"/>
    <property type="match status" value="1"/>
</dbReference>
<evidence type="ECO:0000256" key="12">
    <source>
        <dbReference type="PIRSR" id="PIRSR000853-1"/>
    </source>
</evidence>
<dbReference type="InterPro" id="IPR040442">
    <property type="entry name" value="Pyrv_kinase-like_dom_sf"/>
</dbReference>
<dbReference type="Gene3D" id="3.30.1490.20">
    <property type="entry name" value="ATP-grasp fold, A domain"/>
    <property type="match status" value="1"/>
</dbReference>
<dbReference type="InterPro" id="IPR013815">
    <property type="entry name" value="ATP_grasp_subdomain_1"/>
</dbReference>
<feature type="binding site" evidence="14">
    <location>
        <position position="743"/>
    </location>
    <ligand>
        <name>Mg(2+)</name>
        <dbReference type="ChEBI" id="CHEBI:18420"/>
    </ligand>
</feature>
<keyword evidence="10 14" id="KW-0460">Magnesium</keyword>
<evidence type="ECO:0000256" key="14">
    <source>
        <dbReference type="PIRSR" id="PIRSR000853-3"/>
    </source>
</evidence>
<feature type="domain" description="Pyruvate phosphate dikinase AMP/ATP-binding" evidence="17">
    <location>
        <begin position="65"/>
        <end position="290"/>
    </location>
</feature>
<evidence type="ECO:0000256" key="15">
    <source>
        <dbReference type="SAM" id="MobiDB-lite"/>
    </source>
</evidence>
<evidence type="ECO:0000256" key="6">
    <source>
        <dbReference type="ARBA" id="ARBA00022723"/>
    </source>
</evidence>
<feature type="domain" description="Pyruvate phosphate dikinase AMP/ATP-binding" evidence="17">
    <location>
        <begin position="20"/>
        <end position="62"/>
    </location>
</feature>
<dbReference type="InterPro" id="IPR002192">
    <property type="entry name" value="PPDK_AMP/ATP-bd"/>
</dbReference>
<evidence type="ECO:0000256" key="3">
    <source>
        <dbReference type="ARBA" id="ARBA00011994"/>
    </source>
</evidence>
<feature type="binding site" evidence="13">
    <location>
        <position position="765"/>
    </location>
    <ligand>
        <name>substrate</name>
    </ligand>
</feature>
<evidence type="ECO:0000256" key="7">
    <source>
        <dbReference type="ARBA" id="ARBA00022741"/>
    </source>
</evidence>
<feature type="binding site" evidence="13">
    <location>
        <position position="766"/>
    </location>
    <ligand>
        <name>substrate</name>
    </ligand>
</feature>
<proteinExistence type="inferred from homology"/>
<evidence type="ECO:0000259" key="16">
    <source>
        <dbReference type="Pfam" id="PF00391"/>
    </source>
</evidence>
<evidence type="ECO:0000259" key="18">
    <source>
        <dbReference type="Pfam" id="PF02896"/>
    </source>
</evidence>
<dbReference type="AlphaFoldDB" id="A0A7C4GJ42"/>